<reference evidence="2" key="2">
    <citation type="submission" date="2023-05" db="EMBL/GenBank/DDBJ databases">
        <authorList>
            <consortium name="Lawrence Berkeley National Laboratory"/>
            <person name="Steindorff A."/>
            <person name="Hensen N."/>
            <person name="Bonometti L."/>
            <person name="Westerberg I."/>
            <person name="Brannstrom I.O."/>
            <person name="Guillou S."/>
            <person name="Cros-Aarteil S."/>
            <person name="Calhoun S."/>
            <person name="Haridas S."/>
            <person name="Kuo A."/>
            <person name="Mondo S."/>
            <person name="Pangilinan J."/>
            <person name="Riley R."/>
            <person name="Labutti K."/>
            <person name="Andreopoulos B."/>
            <person name="Lipzen A."/>
            <person name="Chen C."/>
            <person name="Yanf M."/>
            <person name="Daum C."/>
            <person name="Ng V."/>
            <person name="Clum A."/>
            <person name="Ohm R."/>
            <person name="Martin F."/>
            <person name="Silar P."/>
            <person name="Natvig D."/>
            <person name="Lalanne C."/>
            <person name="Gautier V."/>
            <person name="Ament-Velasquez S.L."/>
            <person name="Kruys A."/>
            <person name="Hutchinson M.I."/>
            <person name="Powell A.J."/>
            <person name="Barry K."/>
            <person name="Miller A.N."/>
            <person name="Grigoriev I.V."/>
            <person name="Debuchy R."/>
            <person name="Gladieux P."/>
            <person name="Thoren M.H."/>
            <person name="Johannesson H."/>
        </authorList>
    </citation>
    <scope>NUCLEOTIDE SEQUENCE</scope>
    <source>
        <strain evidence="2">CBS 757.83</strain>
    </source>
</reference>
<accession>A0AAN6Q7R3</accession>
<reference evidence="2" key="1">
    <citation type="journal article" date="2023" name="Mol. Phylogenet. Evol.">
        <title>Genome-scale phylogeny and comparative genomics of the fungal order Sordariales.</title>
        <authorList>
            <person name="Hensen N."/>
            <person name="Bonometti L."/>
            <person name="Westerberg I."/>
            <person name="Brannstrom I.O."/>
            <person name="Guillou S."/>
            <person name="Cros-Aarteil S."/>
            <person name="Calhoun S."/>
            <person name="Haridas S."/>
            <person name="Kuo A."/>
            <person name="Mondo S."/>
            <person name="Pangilinan J."/>
            <person name="Riley R."/>
            <person name="LaButti K."/>
            <person name="Andreopoulos B."/>
            <person name="Lipzen A."/>
            <person name="Chen C."/>
            <person name="Yan M."/>
            <person name="Daum C."/>
            <person name="Ng V."/>
            <person name="Clum A."/>
            <person name="Steindorff A."/>
            <person name="Ohm R.A."/>
            <person name="Martin F."/>
            <person name="Silar P."/>
            <person name="Natvig D.O."/>
            <person name="Lalanne C."/>
            <person name="Gautier V."/>
            <person name="Ament-Velasquez S.L."/>
            <person name="Kruys A."/>
            <person name="Hutchinson M.I."/>
            <person name="Powell A.J."/>
            <person name="Barry K."/>
            <person name="Miller A.N."/>
            <person name="Grigoriev I.V."/>
            <person name="Debuchy R."/>
            <person name="Gladieux P."/>
            <person name="Hiltunen Thoren M."/>
            <person name="Johannesson H."/>
        </authorList>
    </citation>
    <scope>NUCLEOTIDE SEQUENCE</scope>
    <source>
        <strain evidence="2">CBS 757.83</strain>
    </source>
</reference>
<dbReference type="EMBL" id="MU863632">
    <property type="protein sequence ID" value="KAK4102292.1"/>
    <property type="molecule type" value="Genomic_DNA"/>
</dbReference>
<evidence type="ECO:0000313" key="3">
    <source>
        <dbReference type="Proteomes" id="UP001305647"/>
    </source>
</evidence>
<protein>
    <submittedName>
        <fullName evidence="2">Uncharacterized protein</fullName>
    </submittedName>
</protein>
<sequence>MFGALSCWEDSGSSESRCGLPGLRICRRCKSSKTGWAWVAPLSANLSFCRAGLEVSPWFAASASPARPPYYQLAPKFVHTGSTAAVAIRTDPAVPSLLVASHITADPLSRHRPREPHQLTPSSLGLDTLRDSWSPITLSATGTPKHYTRARHTRTAHTDPLSRSPMSPDGP</sequence>
<name>A0AAN6Q7R3_9PEZI</name>
<feature type="region of interest" description="Disordered" evidence="1">
    <location>
        <begin position="140"/>
        <end position="171"/>
    </location>
</feature>
<keyword evidence="3" id="KW-1185">Reference proteome</keyword>
<evidence type="ECO:0000313" key="2">
    <source>
        <dbReference type="EMBL" id="KAK4102292.1"/>
    </source>
</evidence>
<proteinExistence type="predicted"/>
<organism evidence="2 3">
    <name type="scientific">Parathielavia hyrcaniae</name>
    <dbReference type="NCBI Taxonomy" id="113614"/>
    <lineage>
        <taxon>Eukaryota</taxon>
        <taxon>Fungi</taxon>
        <taxon>Dikarya</taxon>
        <taxon>Ascomycota</taxon>
        <taxon>Pezizomycotina</taxon>
        <taxon>Sordariomycetes</taxon>
        <taxon>Sordariomycetidae</taxon>
        <taxon>Sordariales</taxon>
        <taxon>Chaetomiaceae</taxon>
        <taxon>Parathielavia</taxon>
    </lineage>
</organism>
<feature type="compositionally biased region" description="Basic residues" evidence="1">
    <location>
        <begin position="146"/>
        <end position="155"/>
    </location>
</feature>
<gene>
    <name evidence="2" type="ORF">N658DRAFT_358604</name>
</gene>
<evidence type="ECO:0000256" key="1">
    <source>
        <dbReference type="SAM" id="MobiDB-lite"/>
    </source>
</evidence>
<dbReference type="AlphaFoldDB" id="A0AAN6Q7R3"/>
<dbReference type="Proteomes" id="UP001305647">
    <property type="component" value="Unassembled WGS sequence"/>
</dbReference>
<comment type="caution">
    <text evidence="2">The sequence shown here is derived from an EMBL/GenBank/DDBJ whole genome shotgun (WGS) entry which is preliminary data.</text>
</comment>